<reference evidence="1" key="1">
    <citation type="submission" date="2020-12" db="EMBL/GenBank/DDBJ databases">
        <title>Metabolic potential, ecology and presence of endohyphal bacteria is reflected in genomic diversity of Mucoromycotina.</title>
        <authorList>
            <person name="Muszewska A."/>
            <person name="Okrasinska A."/>
            <person name="Steczkiewicz K."/>
            <person name="Drgas O."/>
            <person name="Orlowska M."/>
            <person name="Perlinska-Lenart U."/>
            <person name="Aleksandrzak-Piekarczyk T."/>
            <person name="Szatraj K."/>
            <person name="Zielenkiewicz U."/>
            <person name="Pilsyk S."/>
            <person name="Malc E."/>
            <person name="Mieczkowski P."/>
            <person name="Kruszewska J.S."/>
            <person name="Biernat P."/>
            <person name="Pawlowska J."/>
        </authorList>
    </citation>
    <scope>NUCLEOTIDE SEQUENCE</scope>
    <source>
        <strain evidence="1">WA0000017839</strain>
    </source>
</reference>
<sequence length="216" mass="24523">MAKSRKRMNIGKIARALQLKRIAEAASIPNEEISDEAIVDIPQPEEDQVNAEAFPISWSNATKETGHQKFRPKAAVGCRPINSFFPALQQVTTAAQPEKMERPRRPDEAALEKIRDALPRLESKIVVSRNCTSNQHQEGVNQFLKYVVVKQVMLELLEGETFVGATTRAVDLHWPHASKFYRRRVARQWFETLLSTGEIPLHHQAPIRRSIPATEQ</sequence>
<organism evidence="1 2">
    <name type="scientific">Mucor saturninus</name>
    <dbReference type="NCBI Taxonomy" id="64648"/>
    <lineage>
        <taxon>Eukaryota</taxon>
        <taxon>Fungi</taxon>
        <taxon>Fungi incertae sedis</taxon>
        <taxon>Mucoromycota</taxon>
        <taxon>Mucoromycotina</taxon>
        <taxon>Mucoromycetes</taxon>
        <taxon>Mucorales</taxon>
        <taxon>Mucorineae</taxon>
        <taxon>Mucoraceae</taxon>
        <taxon>Mucor</taxon>
    </lineage>
</organism>
<gene>
    <name evidence="1" type="ORF">INT47_008535</name>
</gene>
<dbReference type="Proteomes" id="UP000603453">
    <property type="component" value="Unassembled WGS sequence"/>
</dbReference>
<protein>
    <submittedName>
        <fullName evidence="1">Uncharacterized protein</fullName>
    </submittedName>
</protein>
<dbReference type="EMBL" id="JAEPRD010000030">
    <property type="protein sequence ID" value="KAG2206518.1"/>
    <property type="molecule type" value="Genomic_DNA"/>
</dbReference>
<name>A0A8H7RB76_9FUNG</name>
<comment type="caution">
    <text evidence="1">The sequence shown here is derived from an EMBL/GenBank/DDBJ whole genome shotgun (WGS) entry which is preliminary data.</text>
</comment>
<dbReference type="AlphaFoldDB" id="A0A8H7RB76"/>
<evidence type="ECO:0000313" key="2">
    <source>
        <dbReference type="Proteomes" id="UP000603453"/>
    </source>
</evidence>
<proteinExistence type="predicted"/>
<accession>A0A8H7RB76</accession>
<evidence type="ECO:0000313" key="1">
    <source>
        <dbReference type="EMBL" id="KAG2206518.1"/>
    </source>
</evidence>
<keyword evidence="2" id="KW-1185">Reference proteome</keyword>